<accession>A0A644Y0Q5</accession>
<feature type="domain" description="Major facilitator superfamily (MFS) profile" evidence="8">
    <location>
        <begin position="42"/>
        <end position="437"/>
    </location>
</feature>
<sequence length="447" mass="49989">MIVYNVFLSIAVKLQFSALQPPAVHGILHLMETVKNKLWTRDFTIITLGTVVSMFGNAVAGFAIGLLVLDYTESILLYSLFMVCYSLPRIVLPMFAGPYLDRFPRKRVIYTLDFLSCGLYLIIYFLLFKGFFNYLAYLLMSMLIGSIDSVYSVAYDSFYPTLISEGNYTRAYSISSLIYPLSSAIMVPIAGICYKTIGLAPLFLFNAATFLVAAIAETQIRAVETHAEQRASEKFDSRRFVGDLRDGIQYLKRERGLNTIVWFFFVMMLSSSVCMTLALPYFKGLSVGSGIDGVMQYTLVMGANTIGRLIGGGVHYFFRYPKDKKYIIALFVYIAISIIDGAYLFFPFWAMLLFMLADGLLGVTSYNIRISSTQNYLPDEMRGRFNGIFQMFAILGTIIGQLIAGALGDKLPIRGIVAVSMAVTLLSVFLIMVPNGKHVKEIYNVDA</sequence>
<keyword evidence="3" id="KW-1003">Cell membrane</keyword>
<dbReference type="SUPFAM" id="SSF103473">
    <property type="entry name" value="MFS general substrate transporter"/>
    <property type="match status" value="1"/>
</dbReference>
<evidence type="ECO:0000256" key="5">
    <source>
        <dbReference type="ARBA" id="ARBA00022989"/>
    </source>
</evidence>
<dbReference type="PROSITE" id="PS50850">
    <property type="entry name" value="MFS"/>
    <property type="match status" value="1"/>
</dbReference>
<dbReference type="PANTHER" id="PTHR23513:SF11">
    <property type="entry name" value="STAPHYLOFERRIN A TRANSPORTER"/>
    <property type="match status" value="1"/>
</dbReference>
<reference evidence="9" key="1">
    <citation type="submission" date="2019-08" db="EMBL/GenBank/DDBJ databases">
        <authorList>
            <person name="Kucharzyk K."/>
            <person name="Murdoch R.W."/>
            <person name="Higgins S."/>
            <person name="Loffler F."/>
        </authorList>
    </citation>
    <scope>NUCLEOTIDE SEQUENCE</scope>
</reference>
<dbReference type="InterPro" id="IPR020846">
    <property type="entry name" value="MFS_dom"/>
</dbReference>
<feature type="transmembrane region" description="Helical" evidence="7">
    <location>
        <begin position="326"/>
        <end position="345"/>
    </location>
</feature>
<dbReference type="InterPro" id="IPR010290">
    <property type="entry name" value="TM_effector"/>
</dbReference>
<dbReference type="Gene3D" id="1.20.1250.20">
    <property type="entry name" value="MFS general substrate transporter like domains"/>
    <property type="match status" value="1"/>
</dbReference>
<feature type="transmembrane region" description="Helical" evidence="7">
    <location>
        <begin position="45"/>
        <end position="69"/>
    </location>
</feature>
<feature type="transmembrane region" description="Helical" evidence="7">
    <location>
        <begin position="413"/>
        <end position="433"/>
    </location>
</feature>
<comment type="subcellular location">
    <subcellularLocation>
        <location evidence="1">Cell membrane</location>
        <topology evidence="1">Multi-pass membrane protein</topology>
    </subcellularLocation>
</comment>
<evidence type="ECO:0000256" key="4">
    <source>
        <dbReference type="ARBA" id="ARBA00022692"/>
    </source>
</evidence>
<feature type="transmembrane region" description="Helical" evidence="7">
    <location>
        <begin position="108"/>
        <end position="128"/>
    </location>
</feature>
<evidence type="ECO:0000256" key="6">
    <source>
        <dbReference type="ARBA" id="ARBA00023136"/>
    </source>
</evidence>
<feature type="transmembrane region" description="Helical" evidence="7">
    <location>
        <begin position="75"/>
        <end position="96"/>
    </location>
</feature>
<keyword evidence="4 7" id="KW-0812">Transmembrane</keyword>
<organism evidence="9">
    <name type="scientific">bioreactor metagenome</name>
    <dbReference type="NCBI Taxonomy" id="1076179"/>
    <lineage>
        <taxon>unclassified sequences</taxon>
        <taxon>metagenomes</taxon>
        <taxon>ecological metagenomes</taxon>
    </lineage>
</organism>
<feature type="transmembrane region" description="Helical" evidence="7">
    <location>
        <begin position="351"/>
        <end position="368"/>
    </location>
</feature>
<keyword evidence="2" id="KW-0813">Transport</keyword>
<feature type="transmembrane region" description="Helical" evidence="7">
    <location>
        <begin position="388"/>
        <end position="407"/>
    </location>
</feature>
<feature type="transmembrane region" description="Helical" evidence="7">
    <location>
        <begin position="134"/>
        <end position="159"/>
    </location>
</feature>
<protein>
    <recommendedName>
        <fullName evidence="8">Major facilitator superfamily (MFS) profile domain-containing protein</fullName>
    </recommendedName>
</protein>
<proteinExistence type="predicted"/>
<dbReference type="PANTHER" id="PTHR23513">
    <property type="entry name" value="INTEGRAL MEMBRANE EFFLUX PROTEIN-RELATED"/>
    <property type="match status" value="1"/>
</dbReference>
<evidence type="ECO:0000256" key="3">
    <source>
        <dbReference type="ARBA" id="ARBA00022475"/>
    </source>
</evidence>
<dbReference type="InterPro" id="IPR036259">
    <property type="entry name" value="MFS_trans_sf"/>
</dbReference>
<evidence type="ECO:0000256" key="1">
    <source>
        <dbReference type="ARBA" id="ARBA00004651"/>
    </source>
</evidence>
<dbReference type="EMBL" id="VSSQ01003315">
    <property type="protein sequence ID" value="MPM20113.1"/>
    <property type="molecule type" value="Genomic_DNA"/>
</dbReference>
<feature type="transmembrane region" description="Helical" evidence="7">
    <location>
        <begin position="294"/>
        <end position="314"/>
    </location>
</feature>
<keyword evidence="6 7" id="KW-0472">Membrane</keyword>
<name>A0A644Y0Q5_9ZZZZ</name>
<gene>
    <name evidence="9" type="ORF">SDC9_66542</name>
</gene>
<dbReference type="Pfam" id="PF05977">
    <property type="entry name" value="MFS_3"/>
    <property type="match status" value="1"/>
</dbReference>
<evidence type="ECO:0000256" key="7">
    <source>
        <dbReference type="SAM" id="Phobius"/>
    </source>
</evidence>
<dbReference type="AlphaFoldDB" id="A0A644Y0Q5"/>
<evidence type="ECO:0000259" key="8">
    <source>
        <dbReference type="PROSITE" id="PS50850"/>
    </source>
</evidence>
<dbReference type="CDD" id="cd06173">
    <property type="entry name" value="MFS_MefA_like"/>
    <property type="match status" value="1"/>
</dbReference>
<evidence type="ECO:0000313" key="9">
    <source>
        <dbReference type="EMBL" id="MPM20113.1"/>
    </source>
</evidence>
<dbReference type="GO" id="GO:0005886">
    <property type="term" value="C:plasma membrane"/>
    <property type="evidence" value="ECO:0007669"/>
    <property type="project" value="UniProtKB-SubCell"/>
</dbReference>
<keyword evidence="5 7" id="KW-1133">Transmembrane helix</keyword>
<comment type="caution">
    <text evidence="9">The sequence shown here is derived from an EMBL/GenBank/DDBJ whole genome shotgun (WGS) entry which is preliminary data.</text>
</comment>
<dbReference type="GO" id="GO:0022857">
    <property type="term" value="F:transmembrane transporter activity"/>
    <property type="evidence" value="ECO:0007669"/>
    <property type="project" value="InterPro"/>
</dbReference>
<evidence type="ECO:0000256" key="2">
    <source>
        <dbReference type="ARBA" id="ARBA00022448"/>
    </source>
</evidence>
<feature type="transmembrane region" description="Helical" evidence="7">
    <location>
        <begin position="260"/>
        <end position="282"/>
    </location>
</feature>